<dbReference type="SUPFAM" id="SSF52540">
    <property type="entry name" value="P-loop containing nucleoside triphosphate hydrolases"/>
    <property type="match status" value="1"/>
</dbReference>
<comment type="caution">
    <text evidence="11">The sequence shown here is derived from an EMBL/GenBank/DDBJ whole genome shotgun (WGS) entry which is preliminary data.</text>
</comment>
<dbReference type="SMART" id="SM00173">
    <property type="entry name" value="RAS"/>
    <property type="match status" value="1"/>
</dbReference>
<keyword evidence="2" id="KW-1003">Cell membrane</keyword>
<evidence type="ECO:0000256" key="8">
    <source>
        <dbReference type="ARBA" id="ARBA00023289"/>
    </source>
</evidence>
<keyword evidence="7" id="KW-0449">Lipoprotein</keyword>
<dbReference type="InterPro" id="IPR027417">
    <property type="entry name" value="P-loop_NTPase"/>
</dbReference>
<evidence type="ECO:0000256" key="2">
    <source>
        <dbReference type="ARBA" id="ARBA00022475"/>
    </source>
</evidence>
<evidence type="ECO:0000313" key="12">
    <source>
        <dbReference type="EMBL" id="RWS15542.1"/>
    </source>
</evidence>
<dbReference type="STRING" id="1965070.A0A3S3SCS1"/>
<dbReference type="OrthoDB" id="265044at2759"/>
<dbReference type="PROSITE" id="PS51421">
    <property type="entry name" value="RAS"/>
    <property type="match status" value="1"/>
</dbReference>
<feature type="compositionally biased region" description="Polar residues" evidence="10">
    <location>
        <begin position="226"/>
        <end position="237"/>
    </location>
</feature>
<gene>
    <name evidence="12" type="ORF">B4U79_06237</name>
    <name evidence="11" type="ORF">B4U79_10274</name>
</gene>
<name>A0A3S3SCS1_9ACAR</name>
<dbReference type="Gene3D" id="3.40.50.300">
    <property type="entry name" value="P-loop containing nucleotide triphosphate hydrolases"/>
    <property type="match status" value="1"/>
</dbReference>
<evidence type="ECO:0000256" key="6">
    <source>
        <dbReference type="ARBA" id="ARBA00023136"/>
    </source>
</evidence>
<evidence type="ECO:0000256" key="10">
    <source>
        <dbReference type="SAM" id="MobiDB-lite"/>
    </source>
</evidence>
<evidence type="ECO:0000313" key="13">
    <source>
        <dbReference type="Proteomes" id="UP000285301"/>
    </source>
</evidence>
<dbReference type="PRINTS" id="PR00449">
    <property type="entry name" value="RASTRNSFRMNG"/>
</dbReference>
<reference evidence="11" key="2">
    <citation type="submission" date="2018-11" db="EMBL/GenBank/DDBJ databases">
        <title>Trombidioid mite genomics.</title>
        <authorList>
            <person name="Dong X."/>
        </authorList>
    </citation>
    <scope>NUCLEOTIDE SEQUENCE</scope>
    <source>
        <strain evidence="11">UoL-WK</strain>
    </source>
</reference>
<dbReference type="InterPro" id="IPR052236">
    <property type="entry name" value="Small_GTPase_RasD"/>
</dbReference>
<sequence>MSNPHNRQIVMLQSGSSCSSPSQRRHSRTSFLPRVASEFADHNQKLAKDRYRLVVMGSAKVGKTAIIKQFLYETFPEEHNPTVEELHKSEFDIKDIGLIGVEILDTSGSFPFPAMNRLAIASGDAFILVYAVDDKDSFEEVKRLKDLISQVKGLDSDSSNVPPVVIAGNKCDLDDQRVFSREMTELECIDWEVGFVECSAKQNENVVQIFQQLLLQAHLRGTLKAISQPNSKSSGHGSNRETRNQQRRRSSLPINDLFHHHMNLSNFRHHSTQRSPSRKRSSCALS</sequence>
<keyword evidence="5" id="KW-0342">GTP-binding</keyword>
<dbReference type="Proteomes" id="UP000285301">
    <property type="component" value="Unassembled WGS sequence"/>
</dbReference>
<dbReference type="EMBL" id="NCKU01001341">
    <property type="protein sequence ID" value="RWS12367.1"/>
    <property type="molecule type" value="Genomic_DNA"/>
</dbReference>
<dbReference type="PROSITE" id="PS51419">
    <property type="entry name" value="RAB"/>
    <property type="match status" value="1"/>
</dbReference>
<dbReference type="InterPro" id="IPR001806">
    <property type="entry name" value="Small_GTPase"/>
</dbReference>
<dbReference type="InterPro" id="IPR005225">
    <property type="entry name" value="Small_GTP-bd"/>
</dbReference>
<comment type="similarity">
    <text evidence="9">Belongs to the small GTPase superfamily. RasD family.</text>
</comment>
<feature type="region of interest" description="Disordered" evidence="10">
    <location>
        <begin position="265"/>
        <end position="286"/>
    </location>
</feature>
<reference evidence="11 13" key="1">
    <citation type="journal article" date="2018" name="Gigascience">
        <title>Genomes of trombidid mites reveal novel predicted allergens and laterally-transferred genes associated with secondary metabolism.</title>
        <authorList>
            <person name="Dong X."/>
            <person name="Chaisiri K."/>
            <person name="Xia D."/>
            <person name="Armstrong S.D."/>
            <person name="Fang Y."/>
            <person name="Donnelly M.J."/>
            <person name="Kadowaki T."/>
            <person name="McGarry J.W."/>
            <person name="Darby A.C."/>
            <person name="Makepeace B.L."/>
        </authorList>
    </citation>
    <scope>NUCLEOTIDE SEQUENCE [LARGE SCALE GENOMIC DNA]</scope>
    <source>
        <strain evidence="11">UoL-WK</strain>
    </source>
</reference>
<evidence type="ECO:0000313" key="11">
    <source>
        <dbReference type="EMBL" id="RWS12367.1"/>
    </source>
</evidence>
<keyword evidence="4" id="KW-0547">Nucleotide-binding</keyword>
<dbReference type="FunFam" id="3.40.50.300:FF:000475">
    <property type="entry name" value="GTP-binding protein Rhes"/>
    <property type="match status" value="1"/>
</dbReference>
<accession>A0A3S3SCS1</accession>
<dbReference type="EMBL" id="NCKU01000428">
    <property type="protein sequence ID" value="RWS15542.1"/>
    <property type="molecule type" value="Genomic_DNA"/>
</dbReference>
<dbReference type="GO" id="GO:0005525">
    <property type="term" value="F:GTP binding"/>
    <property type="evidence" value="ECO:0007669"/>
    <property type="project" value="UniProtKB-KW"/>
</dbReference>
<keyword evidence="6" id="KW-0472">Membrane</keyword>
<dbReference type="NCBIfam" id="TIGR00231">
    <property type="entry name" value="small_GTP"/>
    <property type="match status" value="1"/>
</dbReference>
<evidence type="ECO:0000256" key="5">
    <source>
        <dbReference type="ARBA" id="ARBA00023134"/>
    </source>
</evidence>
<dbReference type="AlphaFoldDB" id="A0A3S3SCS1"/>
<keyword evidence="8" id="KW-0636">Prenylation</keyword>
<feature type="region of interest" description="Disordered" evidence="10">
    <location>
        <begin position="226"/>
        <end position="249"/>
    </location>
</feature>
<dbReference type="PANTHER" id="PTHR46149">
    <property type="entry name" value="MIP08469P"/>
    <property type="match status" value="1"/>
</dbReference>
<keyword evidence="13" id="KW-1185">Reference proteome</keyword>
<dbReference type="SMART" id="SM00175">
    <property type="entry name" value="RAB"/>
    <property type="match status" value="1"/>
</dbReference>
<dbReference type="GO" id="GO:0003924">
    <property type="term" value="F:GTPase activity"/>
    <property type="evidence" value="ECO:0007669"/>
    <property type="project" value="InterPro"/>
</dbReference>
<feature type="compositionally biased region" description="Basic residues" evidence="10">
    <location>
        <begin position="267"/>
        <end position="286"/>
    </location>
</feature>
<dbReference type="SMART" id="SM00174">
    <property type="entry name" value="RHO"/>
    <property type="match status" value="1"/>
</dbReference>
<evidence type="ECO:0000256" key="1">
    <source>
        <dbReference type="ARBA" id="ARBA00004193"/>
    </source>
</evidence>
<evidence type="ECO:0000256" key="4">
    <source>
        <dbReference type="ARBA" id="ARBA00022741"/>
    </source>
</evidence>
<evidence type="ECO:0000256" key="9">
    <source>
        <dbReference type="ARBA" id="ARBA00038061"/>
    </source>
</evidence>
<dbReference type="GO" id="GO:0005886">
    <property type="term" value="C:plasma membrane"/>
    <property type="evidence" value="ECO:0007669"/>
    <property type="project" value="UniProtKB-SubCell"/>
</dbReference>
<comment type="subcellular location">
    <subcellularLocation>
        <location evidence="1">Cell membrane</location>
        <topology evidence="1">Lipid-anchor</topology>
    </subcellularLocation>
</comment>
<dbReference type="PROSITE" id="PS51257">
    <property type="entry name" value="PROKAR_LIPOPROTEIN"/>
    <property type="match status" value="1"/>
</dbReference>
<organism evidence="11 13">
    <name type="scientific">Dinothrombium tinctorium</name>
    <dbReference type="NCBI Taxonomy" id="1965070"/>
    <lineage>
        <taxon>Eukaryota</taxon>
        <taxon>Metazoa</taxon>
        <taxon>Ecdysozoa</taxon>
        <taxon>Arthropoda</taxon>
        <taxon>Chelicerata</taxon>
        <taxon>Arachnida</taxon>
        <taxon>Acari</taxon>
        <taxon>Acariformes</taxon>
        <taxon>Trombidiformes</taxon>
        <taxon>Prostigmata</taxon>
        <taxon>Anystina</taxon>
        <taxon>Parasitengona</taxon>
        <taxon>Trombidioidea</taxon>
        <taxon>Trombidiidae</taxon>
        <taxon>Dinothrombium</taxon>
    </lineage>
</organism>
<evidence type="ECO:0000256" key="3">
    <source>
        <dbReference type="ARBA" id="ARBA00022481"/>
    </source>
</evidence>
<protein>
    <submittedName>
        <fullName evidence="11">GTP-binding protein Di-Ras2-like protein</fullName>
    </submittedName>
</protein>
<proteinExistence type="inferred from homology"/>
<evidence type="ECO:0000256" key="7">
    <source>
        <dbReference type="ARBA" id="ARBA00023288"/>
    </source>
</evidence>
<keyword evidence="3" id="KW-0488">Methylation</keyword>
<dbReference type="Pfam" id="PF00071">
    <property type="entry name" value="Ras"/>
    <property type="match status" value="1"/>
</dbReference>
<dbReference type="PANTHER" id="PTHR46149:SF7">
    <property type="entry name" value="GTP-BINDING PROTEIN DI-RAS2"/>
    <property type="match status" value="1"/>
</dbReference>